<feature type="domain" description="Sulfatase N-terminal" evidence="9">
    <location>
        <begin position="253"/>
        <end position="541"/>
    </location>
</feature>
<dbReference type="GO" id="GO:0009244">
    <property type="term" value="P:lipopolysaccharide core region biosynthetic process"/>
    <property type="evidence" value="ECO:0007669"/>
    <property type="project" value="TreeGrafter"/>
</dbReference>
<dbReference type="InterPro" id="IPR012549">
    <property type="entry name" value="EptA-like_N"/>
</dbReference>
<dbReference type="GO" id="GO:0016776">
    <property type="term" value="F:phosphotransferase activity, phosphate group as acceptor"/>
    <property type="evidence" value="ECO:0007669"/>
    <property type="project" value="TreeGrafter"/>
</dbReference>
<evidence type="ECO:0000313" key="11">
    <source>
        <dbReference type="EMBL" id="QKV51920.1"/>
    </source>
</evidence>
<evidence type="ECO:0000259" key="10">
    <source>
        <dbReference type="Pfam" id="PF08019"/>
    </source>
</evidence>
<evidence type="ECO:0000256" key="3">
    <source>
        <dbReference type="ARBA" id="ARBA00022519"/>
    </source>
</evidence>
<keyword evidence="2" id="KW-1003">Cell membrane</keyword>
<dbReference type="GO" id="GO:0005886">
    <property type="term" value="C:plasma membrane"/>
    <property type="evidence" value="ECO:0007669"/>
    <property type="project" value="UniProtKB-SubCell"/>
</dbReference>
<evidence type="ECO:0000313" key="12">
    <source>
        <dbReference type="Proteomes" id="UP000509579"/>
    </source>
</evidence>
<name>A0A6N1X2H5_9BURK</name>
<reference evidence="11 12" key="1">
    <citation type="submission" date="2020-06" db="EMBL/GenBank/DDBJ databases">
        <title>Acidovorax antarctica sp. nov., isolated from Corinth ice sheet soil, Antarctic Fields Peninsula.</title>
        <authorList>
            <person name="Xu Q."/>
            <person name="Peng F."/>
        </authorList>
    </citation>
    <scope>NUCLEOTIDE SEQUENCE [LARGE SCALE GENOMIC DNA]</scope>
    <source>
        <strain evidence="11 12">16-35-5</strain>
    </source>
</reference>
<dbReference type="Pfam" id="PF00884">
    <property type="entry name" value="Sulfatase"/>
    <property type="match status" value="1"/>
</dbReference>
<dbReference type="Pfam" id="PF08019">
    <property type="entry name" value="EptA_B_N"/>
    <property type="match status" value="1"/>
</dbReference>
<dbReference type="InterPro" id="IPR058130">
    <property type="entry name" value="PEA_transf_C"/>
</dbReference>
<dbReference type="Proteomes" id="UP000509579">
    <property type="component" value="Chromosome"/>
</dbReference>
<dbReference type="InterPro" id="IPR017850">
    <property type="entry name" value="Alkaline_phosphatase_core_sf"/>
</dbReference>
<dbReference type="InterPro" id="IPR000917">
    <property type="entry name" value="Sulfatase_N"/>
</dbReference>
<proteinExistence type="predicted"/>
<evidence type="ECO:0000256" key="8">
    <source>
        <dbReference type="SAM" id="Phobius"/>
    </source>
</evidence>
<evidence type="ECO:0000256" key="7">
    <source>
        <dbReference type="ARBA" id="ARBA00023136"/>
    </source>
</evidence>
<comment type="subcellular location">
    <subcellularLocation>
        <location evidence="1">Cell inner membrane</location>
        <topology evidence="1">Multi-pass membrane protein</topology>
    </subcellularLocation>
</comment>
<evidence type="ECO:0000256" key="2">
    <source>
        <dbReference type="ARBA" id="ARBA00022475"/>
    </source>
</evidence>
<dbReference type="AlphaFoldDB" id="A0A6N1X2H5"/>
<feature type="transmembrane region" description="Helical" evidence="8">
    <location>
        <begin position="136"/>
        <end position="157"/>
    </location>
</feature>
<dbReference type="InterPro" id="IPR040423">
    <property type="entry name" value="PEA_transferase"/>
</dbReference>
<keyword evidence="4 11" id="KW-0808">Transferase</keyword>
<dbReference type="KEGG" id="aant:HUK68_02855"/>
<dbReference type="EMBL" id="CP054840">
    <property type="protein sequence ID" value="QKV51920.1"/>
    <property type="molecule type" value="Genomic_DNA"/>
</dbReference>
<feature type="transmembrane region" description="Helical" evidence="8">
    <location>
        <begin position="64"/>
        <end position="88"/>
    </location>
</feature>
<dbReference type="CDD" id="cd16017">
    <property type="entry name" value="LptA"/>
    <property type="match status" value="1"/>
</dbReference>
<gene>
    <name evidence="11" type="ORF">HUK68_02855</name>
</gene>
<dbReference type="PANTHER" id="PTHR30443">
    <property type="entry name" value="INNER MEMBRANE PROTEIN"/>
    <property type="match status" value="1"/>
</dbReference>
<evidence type="ECO:0000256" key="5">
    <source>
        <dbReference type="ARBA" id="ARBA00022692"/>
    </source>
</evidence>
<dbReference type="NCBIfam" id="NF028537">
    <property type="entry name" value="P_eth_NH2_trans"/>
    <property type="match status" value="1"/>
</dbReference>
<dbReference type="SUPFAM" id="SSF53649">
    <property type="entry name" value="Alkaline phosphatase-like"/>
    <property type="match status" value="1"/>
</dbReference>
<dbReference type="PANTHER" id="PTHR30443:SF0">
    <property type="entry name" value="PHOSPHOETHANOLAMINE TRANSFERASE EPTA"/>
    <property type="match status" value="1"/>
</dbReference>
<feature type="transmembrane region" description="Helical" evidence="8">
    <location>
        <begin position="33"/>
        <end position="52"/>
    </location>
</feature>
<keyword evidence="6 8" id="KW-1133">Transmembrane helix</keyword>
<organism evidence="11 12">
    <name type="scientific">Comamonas antarctica</name>
    <dbReference type="NCBI Taxonomy" id="2743470"/>
    <lineage>
        <taxon>Bacteria</taxon>
        <taxon>Pseudomonadati</taxon>
        <taxon>Pseudomonadota</taxon>
        <taxon>Betaproteobacteria</taxon>
        <taxon>Burkholderiales</taxon>
        <taxon>Comamonadaceae</taxon>
        <taxon>Comamonas</taxon>
    </lineage>
</organism>
<evidence type="ECO:0000256" key="6">
    <source>
        <dbReference type="ARBA" id="ARBA00022989"/>
    </source>
</evidence>
<feature type="transmembrane region" description="Helical" evidence="8">
    <location>
        <begin position="169"/>
        <end position="192"/>
    </location>
</feature>
<keyword evidence="12" id="KW-1185">Reference proteome</keyword>
<accession>A0A6N1X2H5</accession>
<feature type="domain" description="Phosphoethanolamine transferase N-terminal" evidence="10">
    <location>
        <begin position="77"/>
        <end position="224"/>
    </location>
</feature>
<feature type="transmembrane region" description="Helical" evidence="8">
    <location>
        <begin position="95"/>
        <end position="116"/>
    </location>
</feature>
<evidence type="ECO:0000256" key="4">
    <source>
        <dbReference type="ARBA" id="ARBA00022679"/>
    </source>
</evidence>
<keyword evidence="3" id="KW-0997">Cell inner membrane</keyword>
<protein>
    <submittedName>
        <fullName evidence="11">Phosphoethanolamine--lipid A transferase</fullName>
    </submittedName>
</protein>
<keyword evidence="5 8" id="KW-0812">Transmembrane</keyword>
<evidence type="ECO:0000259" key="9">
    <source>
        <dbReference type="Pfam" id="PF00884"/>
    </source>
</evidence>
<dbReference type="Gene3D" id="3.40.720.10">
    <property type="entry name" value="Alkaline Phosphatase, subunit A"/>
    <property type="match status" value="1"/>
</dbReference>
<evidence type="ECO:0000256" key="1">
    <source>
        <dbReference type="ARBA" id="ARBA00004429"/>
    </source>
</evidence>
<sequence length="560" mass="61977">MSFRQRGFAEPGRWPTRWGQLLLRRPSMATESLVLWISVYVALAYNGSFLRATTTGRSWEATETWFFVGALVISLSALHGLIFSIAVARWSVRPLLTASVLVAAFATFYMQRYGVYYDPSMLRNVLRTDTAEASELITWSLIAHVSLYSAVPLWAIWRVRLTRTSLWRAVLRRIAFSASCAVAVVAAVLLIFQDFSALMRNQKELRYLITPANVIYSTARVLSTDAEKPKIRQSVGLDARVAAPSRTQKPKLLFIVVGETVRASNWGLNGYERQTTPNLQALNALNFGNVTACGTDTETSLPCMFSAIGRRDYDEARIRSSESLLHVLARTGIAVHWKDNQSGCKGVCDGLSVIPVDPPAAAGLCSEGRCLDEALLHGLESVAEASETTTVIVLHMLGNHGPAYFKRYPAAFRRFEPTCDTGELRKCDRQSIVNAYDNAVLYTDHVLGQAVAFLKRQESRFDTAMLYVSDHGESLGEKGLFLHGLPRAIAPDEQTKVPMVWWLSDGFKESRMVNSDCLKEKSSAAMSHDNLFHSVLGLLGVSTQVYEQGLDISAACRSIG</sequence>
<keyword evidence="7 8" id="KW-0472">Membrane</keyword>